<evidence type="ECO:0000313" key="1">
    <source>
        <dbReference type="EMBL" id="XAN05982.1"/>
    </source>
</evidence>
<name>A0ABZ3FKS4_9ACTN</name>
<keyword evidence="2" id="KW-1185">Reference proteome</keyword>
<reference evidence="1 2" key="1">
    <citation type="submission" date="2024-04" db="EMBL/GenBank/DDBJ databases">
        <title>Isolation of an actinomycete strain from pig manure.</title>
        <authorList>
            <person name="Gong T."/>
            <person name="Yu Z."/>
            <person name="An M."/>
            <person name="Wei C."/>
            <person name="Yang W."/>
            <person name="Liu L."/>
        </authorList>
    </citation>
    <scope>NUCLEOTIDE SEQUENCE [LARGE SCALE GENOMIC DNA]</scope>
    <source>
        <strain evidence="1 2">ZF39</strain>
    </source>
</reference>
<dbReference type="RefSeq" id="WP_425307417.1">
    <property type="nucleotide sequence ID" value="NZ_CP154795.1"/>
</dbReference>
<organism evidence="1 2">
    <name type="scientific">Ammonicoccus fulvus</name>
    <dbReference type="NCBI Taxonomy" id="3138240"/>
    <lineage>
        <taxon>Bacteria</taxon>
        <taxon>Bacillati</taxon>
        <taxon>Actinomycetota</taxon>
        <taxon>Actinomycetes</taxon>
        <taxon>Propionibacteriales</taxon>
        <taxon>Propionibacteriaceae</taxon>
        <taxon>Ammonicoccus</taxon>
    </lineage>
</organism>
<protein>
    <submittedName>
        <fullName evidence="1">Uncharacterized protein</fullName>
    </submittedName>
</protein>
<accession>A0ABZ3FKS4</accession>
<sequence length="369" mass="40235">MSIQRLLRALTINCRSLGRNPRRQSDYSTQSEILESGLISQIAGLTHVTEDALKELKVLRQEQHRLSSVLRFLAEGSLTSFALALILCLGTGYFAFQKLGDAQPPSPYLEKPGSISLVLLEKPPRDDLILTLNYFQFAERTNASLFIKGSDWHMVDVDFAVFFCGNVQKGLTLIGGTGAANAGDSFQTYSRNNGINEETCSATRVHGSGEPPVLLFSWDDGFRESGGILLADLPGFGPAPTSNSSILSTPVWPISESSHIEVTASMPSDFYPFAITPDSNTDLELDPIEQNRSDLTWVHPLSNRTPSRYQAYGSLPLKQAEVQKATFLSGALVGVSGGAGIWALQQLGQLAAVSRRRKEPMDSTEKPEI</sequence>
<proteinExistence type="predicted"/>
<evidence type="ECO:0000313" key="2">
    <source>
        <dbReference type="Proteomes" id="UP001442841"/>
    </source>
</evidence>
<gene>
    <name evidence="1" type="ORF">AADG42_01205</name>
</gene>
<dbReference type="EMBL" id="CP154795">
    <property type="protein sequence ID" value="XAN05982.1"/>
    <property type="molecule type" value="Genomic_DNA"/>
</dbReference>
<dbReference type="Proteomes" id="UP001442841">
    <property type="component" value="Chromosome"/>
</dbReference>